<keyword evidence="5" id="KW-1185">Reference proteome</keyword>
<dbReference type="Pfam" id="PF13827">
    <property type="entry name" value="DUF4189"/>
    <property type="match status" value="1"/>
</dbReference>
<evidence type="ECO:0000256" key="1">
    <source>
        <dbReference type="SAM" id="SignalP"/>
    </source>
</evidence>
<evidence type="ECO:0000259" key="2">
    <source>
        <dbReference type="Pfam" id="PF13827"/>
    </source>
</evidence>
<reference evidence="4 6" key="2">
    <citation type="submission" date="2018-08" db="EMBL/GenBank/DDBJ databases">
        <title>Genetic Globetrotter - A new plasmid hitch-hiking vast phylogenetic and geographic distances.</title>
        <authorList>
            <person name="Vollmers J."/>
            <person name="Petersen J."/>
        </authorList>
    </citation>
    <scope>NUCLEOTIDE SEQUENCE [LARGE SCALE GENOMIC DNA]</scope>
    <source>
        <strain evidence="4 6">DSM 26383</strain>
    </source>
</reference>
<dbReference type="EMBL" id="CP031598">
    <property type="protein sequence ID" value="QEW29305.1"/>
    <property type="molecule type" value="Genomic_DNA"/>
</dbReference>
<dbReference type="InterPro" id="IPR025240">
    <property type="entry name" value="DUF4189"/>
</dbReference>
<dbReference type="Proteomes" id="UP000325785">
    <property type="component" value="Chromosome"/>
</dbReference>
<gene>
    <name evidence="4" type="ORF">RIdsm_05148</name>
    <name evidence="3" type="ORF">XM52_00620</name>
</gene>
<reference evidence="3 5" key="1">
    <citation type="submission" date="2015-04" db="EMBL/GenBank/DDBJ databases">
        <title>The draft genome sequence of Roseovarius indicus B108T.</title>
        <authorList>
            <person name="Li G."/>
            <person name="Lai Q."/>
            <person name="Shao Z."/>
            <person name="Yan P."/>
        </authorList>
    </citation>
    <scope>NUCLEOTIDE SEQUENCE [LARGE SCALE GENOMIC DNA]</scope>
    <source>
        <strain evidence="3 5">B108</strain>
    </source>
</reference>
<dbReference type="RefSeq" id="WP_057812233.1">
    <property type="nucleotide sequence ID" value="NZ_CAXRJZ010000096.1"/>
</dbReference>
<evidence type="ECO:0000313" key="5">
    <source>
        <dbReference type="Proteomes" id="UP000051401"/>
    </source>
</evidence>
<dbReference type="Proteomes" id="UP000051401">
    <property type="component" value="Unassembled WGS sequence"/>
</dbReference>
<feature type="signal peptide" evidence="1">
    <location>
        <begin position="1"/>
        <end position="23"/>
    </location>
</feature>
<dbReference type="KEGG" id="rid:RIdsm_05148"/>
<dbReference type="AlphaFoldDB" id="A0A0T5PEP9"/>
<keyword evidence="1" id="KW-0732">Signal</keyword>
<evidence type="ECO:0000313" key="4">
    <source>
        <dbReference type="EMBL" id="QEW29305.1"/>
    </source>
</evidence>
<feature type="chain" id="PRO_5015044622" description="DUF4189 domain-containing protein" evidence="1">
    <location>
        <begin position="24"/>
        <end position="123"/>
    </location>
</feature>
<evidence type="ECO:0000313" key="3">
    <source>
        <dbReference type="EMBL" id="KRS19390.1"/>
    </source>
</evidence>
<dbReference type="STRING" id="540747.SAMN04488031_102353"/>
<organism evidence="3 5">
    <name type="scientific">Roseovarius indicus</name>
    <dbReference type="NCBI Taxonomy" id="540747"/>
    <lineage>
        <taxon>Bacteria</taxon>
        <taxon>Pseudomonadati</taxon>
        <taxon>Pseudomonadota</taxon>
        <taxon>Alphaproteobacteria</taxon>
        <taxon>Rhodobacterales</taxon>
        <taxon>Roseobacteraceae</taxon>
        <taxon>Roseovarius</taxon>
    </lineage>
</organism>
<accession>A0A0T5PEP9</accession>
<dbReference type="PATRIC" id="fig|540747.5.peg.125"/>
<protein>
    <recommendedName>
        <fullName evidence="2">DUF4189 domain-containing protein</fullName>
    </recommendedName>
</protein>
<name>A0A0T5PEP9_9RHOB</name>
<sequence length="123" mass="13013">MKFRLTISGVISALALAAGPAAAGQCGYQYCWGAVGFGPGGAYGWAHSYASQQEAYNRVYQECGGNCTQIKTFYNTCGAMAVGANNGWGWGHSPSRAGAENIAMGYCNQYDYGCSVRVWACSF</sequence>
<evidence type="ECO:0000313" key="6">
    <source>
        <dbReference type="Proteomes" id="UP000325785"/>
    </source>
</evidence>
<feature type="domain" description="DUF4189" evidence="2">
    <location>
        <begin position="32"/>
        <end position="121"/>
    </location>
</feature>
<dbReference type="OrthoDB" id="7871009at2"/>
<proteinExistence type="predicted"/>
<dbReference type="EMBL" id="LAXI01000001">
    <property type="protein sequence ID" value="KRS19390.1"/>
    <property type="molecule type" value="Genomic_DNA"/>
</dbReference>